<dbReference type="PATRIC" id="fig|1003195.11.peg.3322"/>
<dbReference type="Proteomes" id="UP000007842">
    <property type="component" value="Chromosome"/>
</dbReference>
<dbReference type="KEGG" id="sct:SCAT_1778"/>
<feature type="region of interest" description="Disordered" evidence="1">
    <location>
        <begin position="159"/>
        <end position="214"/>
    </location>
</feature>
<accession>F8JS34</accession>
<dbReference type="OrthoDB" id="568872at2"/>
<keyword evidence="3" id="KW-1185">Reference proteome</keyword>
<dbReference type="STRING" id="1003195.SCATT_17740"/>
<accession>G8WQ85</accession>
<sequence length="214" mass="22315">MTASGGASPRRFAVEVYQNEYLPQGGDQVDAIVTVTAHGGPPAPDDGPVALRVWTPRHAEVVFVKQVAPGLRDLTGERRAAGERCGEYPTGAWDEGSRDYHLCVRVRPAGVGEEMLAARVSLVARGPAAPVLGQGLVRAVWTAEPPAPTLPGLRIPVGPEDPWAAGPEVDADEVATGTVRLEPPAAGPAGTAPEPGADDPARPGRPIRTVRVEK</sequence>
<evidence type="ECO:0000256" key="1">
    <source>
        <dbReference type="SAM" id="MobiDB-lite"/>
    </source>
</evidence>
<dbReference type="EMBL" id="CP003219">
    <property type="protein sequence ID" value="AEW94145.1"/>
    <property type="molecule type" value="Genomic_DNA"/>
</dbReference>
<dbReference type="eggNOG" id="COG2304">
    <property type="taxonomic scope" value="Bacteria"/>
</dbReference>
<proteinExistence type="predicted"/>
<evidence type="ECO:0000313" key="3">
    <source>
        <dbReference type="Proteomes" id="UP000007842"/>
    </source>
</evidence>
<reference evidence="3" key="1">
    <citation type="submission" date="2011-12" db="EMBL/GenBank/DDBJ databases">
        <title>Complete genome sequence of Streptomyces cattleya strain DSM 46488.</title>
        <authorList>
            <person name="Ou H.-Y."/>
            <person name="Li P."/>
            <person name="Zhao C."/>
            <person name="O'Hagan D."/>
            <person name="Deng Z."/>
        </authorList>
    </citation>
    <scope>NUCLEOTIDE SEQUENCE [LARGE SCALE GENOMIC DNA]</scope>
    <source>
        <strain evidence="3">ATCC 35852 / DSM 46488 / JCM 4925 / NBRC 14057 / NRRL 8057</strain>
    </source>
</reference>
<dbReference type="AlphaFoldDB" id="F8JS34"/>
<evidence type="ECO:0000313" key="2">
    <source>
        <dbReference type="EMBL" id="AEW94145.1"/>
    </source>
</evidence>
<dbReference type="HOGENOM" id="CLU_1288263_0_0_11"/>
<gene>
    <name evidence="2" type="ordered locus">SCATT_17740</name>
</gene>
<organism evidence="2 3">
    <name type="scientific">Streptantibioticus cattleyicolor (strain ATCC 35852 / DSM 46488 / JCM 4925 / NBRC 14057 / NRRL 8057)</name>
    <name type="common">Streptomyces cattleya</name>
    <dbReference type="NCBI Taxonomy" id="1003195"/>
    <lineage>
        <taxon>Bacteria</taxon>
        <taxon>Bacillati</taxon>
        <taxon>Actinomycetota</taxon>
        <taxon>Actinomycetes</taxon>
        <taxon>Kitasatosporales</taxon>
        <taxon>Streptomycetaceae</taxon>
        <taxon>Streptantibioticus</taxon>
    </lineage>
</organism>
<feature type="compositionally biased region" description="Low complexity" evidence="1">
    <location>
        <begin position="182"/>
        <end position="195"/>
    </location>
</feature>
<name>F8JS34_STREN</name>
<dbReference type="KEGG" id="scy:SCATT_17740"/>
<dbReference type="Gene3D" id="2.60.40.3670">
    <property type="match status" value="1"/>
</dbReference>
<protein>
    <submittedName>
        <fullName evidence="2">Uncharacterized protein</fullName>
    </submittedName>
</protein>